<keyword evidence="9 13" id="KW-0067">ATP-binding</keyword>
<evidence type="ECO:0000256" key="1">
    <source>
        <dbReference type="ARBA" id="ARBA00004496"/>
    </source>
</evidence>
<keyword evidence="3 13" id="KW-0808">Transferase</keyword>
<dbReference type="PANTHER" id="PTHR42995:SF5">
    <property type="entry name" value="ACETYL-COENZYME A CARBOXYLASE CARBOXYL TRANSFERASE SUBUNIT BETA, CHLOROPLASTIC"/>
    <property type="match status" value="1"/>
</dbReference>
<dbReference type="SUPFAM" id="SSF52096">
    <property type="entry name" value="ClpP/crotonase"/>
    <property type="match status" value="1"/>
</dbReference>
<dbReference type="Proteomes" id="UP000007472">
    <property type="component" value="Chromosome"/>
</dbReference>
<dbReference type="PROSITE" id="PS50980">
    <property type="entry name" value="COA_CT_NTER"/>
    <property type="match status" value="1"/>
</dbReference>
<feature type="domain" description="CoA carboxyltransferase N-terminal" evidence="14">
    <location>
        <begin position="26"/>
        <end position="291"/>
    </location>
</feature>
<evidence type="ECO:0000256" key="6">
    <source>
        <dbReference type="ARBA" id="ARBA00022771"/>
    </source>
</evidence>
<evidence type="ECO:0000256" key="5">
    <source>
        <dbReference type="ARBA" id="ARBA00022741"/>
    </source>
</evidence>
<comment type="cofactor">
    <cofactor evidence="13">
        <name>Zn(2+)</name>
        <dbReference type="ChEBI" id="CHEBI:29105"/>
    </cofactor>
    <text evidence="13">Binds 1 zinc ion per subunit.</text>
</comment>
<dbReference type="EC" id="2.1.3.15" evidence="13"/>
<dbReference type="GO" id="GO:0005524">
    <property type="term" value="F:ATP binding"/>
    <property type="evidence" value="ECO:0007669"/>
    <property type="project" value="UniProtKB-KW"/>
</dbReference>
<protein>
    <recommendedName>
        <fullName evidence="13">Acetyl-coenzyme A carboxylase carboxyl transferase subunit beta</fullName>
        <shortName evidence="13">ACCase subunit beta</shortName>
        <shortName evidence="13">Acetyl-CoA carboxylase carboxyltransferase subunit beta</shortName>
        <ecNumber evidence="13">2.1.3.15</ecNumber>
    </recommendedName>
</protein>
<keyword evidence="2 13" id="KW-0444">Lipid biosynthesis</keyword>
<dbReference type="Pfam" id="PF17848">
    <property type="entry name" value="Zn_ribbon_ACC"/>
    <property type="match status" value="1"/>
</dbReference>
<comment type="pathway">
    <text evidence="13">Lipid metabolism; malonyl-CoA biosynthesis; malonyl-CoA from acetyl-CoA: step 1/1.</text>
</comment>
<keyword evidence="13" id="KW-0963">Cytoplasm</keyword>
<dbReference type="InterPro" id="IPR041010">
    <property type="entry name" value="Znf-ACC"/>
</dbReference>
<dbReference type="NCBIfam" id="TIGR00515">
    <property type="entry name" value="accD"/>
    <property type="match status" value="1"/>
</dbReference>
<dbReference type="Gene3D" id="3.90.226.10">
    <property type="entry name" value="2-enoyl-CoA Hydratase, Chain A, domain 1"/>
    <property type="match status" value="1"/>
</dbReference>
<reference evidence="15 16" key="1">
    <citation type="journal article" date="2011" name="J. Bacteriol.">
        <title>Genome sequence of Taylorella equigenitalis MCE9, the causative agent of contagious equine metritis.</title>
        <authorList>
            <person name="Hebert L."/>
            <person name="Moumen B."/>
            <person name="Duquesne F."/>
            <person name="Breuil M.F."/>
            <person name="Laugier C."/>
            <person name="Batto J.M."/>
            <person name="Renault P."/>
            <person name="Petry S."/>
        </authorList>
    </citation>
    <scope>NUCLEOTIDE SEQUENCE [LARGE SCALE GENOMIC DNA]</scope>
    <source>
        <strain evidence="15 16">MCE9</strain>
    </source>
</reference>
<feature type="binding site" evidence="13">
    <location>
        <position position="33"/>
    </location>
    <ligand>
        <name>Zn(2+)</name>
        <dbReference type="ChEBI" id="CHEBI:29105"/>
    </ligand>
</feature>
<evidence type="ECO:0000259" key="14">
    <source>
        <dbReference type="PROSITE" id="PS50980"/>
    </source>
</evidence>
<feature type="binding site" evidence="13">
    <location>
        <position position="49"/>
    </location>
    <ligand>
        <name>Zn(2+)</name>
        <dbReference type="ChEBI" id="CHEBI:29105"/>
    </ligand>
</feature>
<dbReference type="GO" id="GO:0008270">
    <property type="term" value="F:zinc ion binding"/>
    <property type="evidence" value="ECO:0007669"/>
    <property type="project" value="UniProtKB-UniRule"/>
</dbReference>
<comment type="similarity">
    <text evidence="13">Belongs to the AccD/PCCB family.</text>
</comment>
<evidence type="ECO:0000313" key="15">
    <source>
        <dbReference type="EMBL" id="ADU92011.1"/>
    </source>
</evidence>
<comment type="function">
    <text evidence="12 13">Component of the acetyl coenzyme A carboxylase (ACC) complex. Biotin carboxylase (BC) catalyzes the carboxylation of biotin on its carrier protein (BCCP) and then the CO(2) group is transferred by the transcarboxylase to acetyl-CoA to form malonyl-CoA.</text>
</comment>
<keyword evidence="6 13" id="KW-0863">Zinc-finger</keyword>
<keyword evidence="4 13" id="KW-0479">Metal-binding</keyword>
<dbReference type="PRINTS" id="PR01070">
    <property type="entry name" value="ACCCTRFRASEB"/>
</dbReference>
<dbReference type="InterPro" id="IPR011762">
    <property type="entry name" value="COA_CT_N"/>
</dbReference>
<evidence type="ECO:0000256" key="3">
    <source>
        <dbReference type="ARBA" id="ARBA00022679"/>
    </source>
</evidence>
<name>A0A654KHU5_TAYEM</name>
<keyword evidence="15" id="KW-0436">Ligase</keyword>
<keyword evidence="5 13" id="KW-0547">Nucleotide-binding</keyword>
<feature type="zinc finger region" description="C4-type" evidence="13">
    <location>
        <begin position="30"/>
        <end position="52"/>
    </location>
</feature>
<dbReference type="GO" id="GO:0009329">
    <property type="term" value="C:acetate CoA-transferase complex"/>
    <property type="evidence" value="ECO:0007669"/>
    <property type="project" value="TreeGrafter"/>
</dbReference>
<comment type="catalytic activity">
    <reaction evidence="13">
        <text>N(6)-carboxybiotinyl-L-lysyl-[protein] + acetyl-CoA = N(6)-biotinyl-L-lysyl-[protein] + malonyl-CoA</text>
        <dbReference type="Rhea" id="RHEA:54728"/>
        <dbReference type="Rhea" id="RHEA-COMP:10505"/>
        <dbReference type="Rhea" id="RHEA-COMP:10506"/>
        <dbReference type="ChEBI" id="CHEBI:57288"/>
        <dbReference type="ChEBI" id="CHEBI:57384"/>
        <dbReference type="ChEBI" id="CHEBI:83144"/>
        <dbReference type="ChEBI" id="CHEBI:83145"/>
        <dbReference type="EC" id="2.1.3.15"/>
    </reaction>
</comment>
<evidence type="ECO:0000256" key="10">
    <source>
        <dbReference type="ARBA" id="ARBA00023098"/>
    </source>
</evidence>
<dbReference type="HAMAP" id="MF_01395">
    <property type="entry name" value="AcetylCoA_CT_beta"/>
    <property type="match status" value="1"/>
</dbReference>
<dbReference type="EMBL" id="CP002456">
    <property type="protein sequence ID" value="ADU92011.1"/>
    <property type="molecule type" value="Genomic_DNA"/>
</dbReference>
<evidence type="ECO:0000256" key="11">
    <source>
        <dbReference type="ARBA" id="ARBA00023160"/>
    </source>
</evidence>
<dbReference type="GO" id="GO:0016743">
    <property type="term" value="F:carboxyl- or carbamoyltransferase activity"/>
    <property type="evidence" value="ECO:0007669"/>
    <property type="project" value="UniProtKB-UniRule"/>
</dbReference>
<keyword evidence="7 13" id="KW-0276">Fatty acid metabolism</keyword>
<keyword evidence="11 13" id="KW-0275">Fatty acid biosynthesis</keyword>
<comment type="subcellular location">
    <subcellularLocation>
        <location evidence="1 13">Cytoplasm</location>
    </subcellularLocation>
</comment>
<evidence type="ECO:0000256" key="9">
    <source>
        <dbReference type="ARBA" id="ARBA00022840"/>
    </source>
</evidence>
<comment type="subunit">
    <text evidence="13">Acetyl-CoA carboxylase is a heterohexamer composed of biotin carboxyl carrier protein (AccB), biotin carboxylase (AccC) and two subunits each of ACCase subunit alpha (AccA) and ACCase subunit beta (AccD).</text>
</comment>
<gene>
    <name evidence="13" type="primary">accD</name>
    <name evidence="15" type="ordered locus">TEQUI_1087</name>
</gene>
<dbReference type="Pfam" id="PF01039">
    <property type="entry name" value="Carboxyl_trans"/>
    <property type="match status" value="1"/>
</dbReference>
<dbReference type="GO" id="GO:2001295">
    <property type="term" value="P:malonyl-CoA biosynthetic process"/>
    <property type="evidence" value="ECO:0007669"/>
    <property type="project" value="UniProtKB-UniRule"/>
</dbReference>
<evidence type="ECO:0000256" key="7">
    <source>
        <dbReference type="ARBA" id="ARBA00022832"/>
    </source>
</evidence>
<evidence type="ECO:0000256" key="2">
    <source>
        <dbReference type="ARBA" id="ARBA00022516"/>
    </source>
</evidence>
<evidence type="ECO:0000313" key="16">
    <source>
        <dbReference type="Proteomes" id="UP000007472"/>
    </source>
</evidence>
<evidence type="ECO:0000256" key="12">
    <source>
        <dbReference type="ARBA" id="ARBA00025280"/>
    </source>
</evidence>
<dbReference type="InterPro" id="IPR000438">
    <property type="entry name" value="Acetyl_CoA_COase_Trfase_b_su"/>
</dbReference>
<dbReference type="InterPro" id="IPR029045">
    <property type="entry name" value="ClpP/crotonase-like_dom_sf"/>
</dbReference>
<evidence type="ECO:0000256" key="8">
    <source>
        <dbReference type="ARBA" id="ARBA00022833"/>
    </source>
</evidence>
<organism evidence="15 16">
    <name type="scientific">Taylorella equigenitalis (strain MCE9)</name>
    <dbReference type="NCBI Taxonomy" id="937774"/>
    <lineage>
        <taxon>Bacteria</taxon>
        <taxon>Pseudomonadati</taxon>
        <taxon>Pseudomonadota</taxon>
        <taxon>Betaproteobacteria</taxon>
        <taxon>Burkholderiales</taxon>
        <taxon>Alcaligenaceae</taxon>
        <taxon>Taylorella</taxon>
    </lineage>
</organism>
<keyword evidence="8 13" id="KW-0862">Zinc</keyword>
<dbReference type="GO" id="GO:0003989">
    <property type="term" value="F:acetyl-CoA carboxylase activity"/>
    <property type="evidence" value="ECO:0007669"/>
    <property type="project" value="InterPro"/>
</dbReference>
<feature type="binding site" evidence="13">
    <location>
        <position position="52"/>
    </location>
    <ligand>
        <name>Zn(2+)</name>
        <dbReference type="ChEBI" id="CHEBI:29105"/>
    </ligand>
</feature>
<dbReference type="KEGG" id="teq:TEQUI_1087"/>
<accession>A0A654KHU5</accession>
<evidence type="ECO:0000256" key="4">
    <source>
        <dbReference type="ARBA" id="ARBA00022723"/>
    </source>
</evidence>
<evidence type="ECO:0000256" key="13">
    <source>
        <dbReference type="HAMAP-Rule" id="MF_01395"/>
    </source>
</evidence>
<dbReference type="GO" id="GO:0006633">
    <property type="term" value="P:fatty acid biosynthetic process"/>
    <property type="evidence" value="ECO:0007669"/>
    <property type="project" value="UniProtKB-KW"/>
</dbReference>
<dbReference type="AlphaFoldDB" id="A0A654KHU5"/>
<proteinExistence type="inferred from homology"/>
<sequence>MSWLEKILPPRINTSESTAKRVPEGVWVKCPACNTTLYRDDLVRNLNVCPNCDHHLRLSAQERIDSLLDHDNRVLIGDSVRSTDPLKFKDSKKYTDRLTDALKKSDATDAIVVMKGTLASVPVVVAAFDFGFMGGSMGSAVGERFVRGVNAALADRIPFICVSASGGARMQESLFSLMQMAKTNASLTLLSKEKIPFISVLTDPTMGGVSASFAFMGDVVIAEPNALIGFAGPRVIEQTVREQLPEGFQRAEFLQEKGAVDMVINRKDLKQKIAYILALLTKQSFEVVERL</sequence>
<dbReference type="UniPathway" id="UPA00655">
    <property type="reaction ID" value="UER00711"/>
</dbReference>
<keyword evidence="10 13" id="KW-0443">Lipid metabolism</keyword>
<dbReference type="InterPro" id="IPR034733">
    <property type="entry name" value="AcCoA_carboxyl_beta"/>
</dbReference>
<dbReference type="PANTHER" id="PTHR42995">
    <property type="entry name" value="ACETYL-COENZYME A CARBOXYLASE CARBOXYL TRANSFERASE SUBUNIT BETA, CHLOROPLASTIC"/>
    <property type="match status" value="1"/>
</dbReference>
<feature type="binding site" evidence="13">
    <location>
        <position position="30"/>
    </location>
    <ligand>
        <name>Zn(2+)</name>
        <dbReference type="ChEBI" id="CHEBI:29105"/>
    </ligand>
</feature>